<comment type="similarity">
    <text evidence="10">Belongs to the major facilitator superfamily. MdfA family.</text>
</comment>
<dbReference type="InterPro" id="IPR036259">
    <property type="entry name" value="MFS_trans_sf"/>
</dbReference>
<evidence type="ECO:0000256" key="7">
    <source>
        <dbReference type="ARBA" id="ARBA00022989"/>
    </source>
</evidence>
<dbReference type="InterPro" id="IPR011701">
    <property type="entry name" value="MFS"/>
</dbReference>
<feature type="transmembrane region" description="Helical" evidence="12">
    <location>
        <begin position="315"/>
        <end position="336"/>
    </location>
</feature>
<keyword evidence="6 12" id="KW-0812">Transmembrane</keyword>
<dbReference type="GO" id="GO:0046677">
    <property type="term" value="P:response to antibiotic"/>
    <property type="evidence" value="ECO:0007669"/>
    <property type="project" value="UniProtKB-KW"/>
</dbReference>
<keyword evidence="15" id="KW-1185">Reference proteome</keyword>
<dbReference type="Pfam" id="PF07690">
    <property type="entry name" value="MFS_1"/>
    <property type="match status" value="1"/>
</dbReference>
<evidence type="ECO:0000256" key="12">
    <source>
        <dbReference type="SAM" id="Phobius"/>
    </source>
</evidence>
<evidence type="ECO:0000256" key="11">
    <source>
        <dbReference type="ARBA" id="ARBA00040126"/>
    </source>
</evidence>
<feature type="transmembrane region" description="Helical" evidence="12">
    <location>
        <begin position="173"/>
        <end position="190"/>
    </location>
</feature>
<keyword evidence="4" id="KW-1003">Cell membrane</keyword>
<dbReference type="RefSeq" id="WP_115458761.1">
    <property type="nucleotide sequence ID" value="NZ_QRAP01000005.1"/>
</dbReference>
<dbReference type="GO" id="GO:0005886">
    <property type="term" value="C:plasma membrane"/>
    <property type="evidence" value="ECO:0007669"/>
    <property type="project" value="UniProtKB-SubCell"/>
</dbReference>
<dbReference type="AlphaFoldDB" id="A0A370QQA4"/>
<dbReference type="PANTHER" id="PTHR23502:SF43">
    <property type="entry name" value="MULTIDRUG TRANSPORTER MDFA"/>
    <property type="match status" value="1"/>
</dbReference>
<keyword evidence="8 12" id="KW-0472">Membrane</keyword>
<evidence type="ECO:0000256" key="1">
    <source>
        <dbReference type="ARBA" id="ARBA00004429"/>
    </source>
</evidence>
<dbReference type="SUPFAM" id="SSF103473">
    <property type="entry name" value="MFS general substrate transporter"/>
    <property type="match status" value="1"/>
</dbReference>
<organism evidence="14 15">
    <name type="scientific">Enterobacillus tribolii</name>
    <dbReference type="NCBI Taxonomy" id="1487935"/>
    <lineage>
        <taxon>Bacteria</taxon>
        <taxon>Pseudomonadati</taxon>
        <taxon>Pseudomonadota</taxon>
        <taxon>Gammaproteobacteria</taxon>
        <taxon>Enterobacterales</taxon>
        <taxon>Hafniaceae</taxon>
        <taxon>Enterobacillus</taxon>
    </lineage>
</organism>
<dbReference type="PROSITE" id="PS50850">
    <property type="entry name" value="MFS"/>
    <property type="match status" value="1"/>
</dbReference>
<feature type="transmembrane region" description="Helical" evidence="12">
    <location>
        <begin position="222"/>
        <end position="247"/>
    </location>
</feature>
<feature type="transmembrane region" description="Helical" evidence="12">
    <location>
        <begin position="289"/>
        <end position="309"/>
    </location>
</feature>
<keyword evidence="5" id="KW-0997">Cell inner membrane</keyword>
<dbReference type="InterPro" id="IPR020846">
    <property type="entry name" value="MFS_dom"/>
</dbReference>
<evidence type="ECO:0000256" key="10">
    <source>
        <dbReference type="ARBA" id="ARBA00038406"/>
    </source>
</evidence>
<dbReference type="GO" id="GO:1990961">
    <property type="term" value="P:xenobiotic detoxification by transmembrane export across the plasma membrane"/>
    <property type="evidence" value="ECO:0007669"/>
    <property type="project" value="TreeGrafter"/>
</dbReference>
<accession>A0A370QQA4</accession>
<dbReference type="CDD" id="cd17320">
    <property type="entry name" value="MFS_MdfA_MDR_like"/>
    <property type="match status" value="1"/>
</dbReference>
<evidence type="ECO:0000256" key="6">
    <source>
        <dbReference type="ARBA" id="ARBA00022692"/>
    </source>
</evidence>
<dbReference type="Gene3D" id="1.20.1720.10">
    <property type="entry name" value="Multidrug resistance protein D"/>
    <property type="match status" value="1"/>
</dbReference>
<feature type="transmembrane region" description="Helical" evidence="12">
    <location>
        <begin position="259"/>
        <end position="277"/>
    </location>
</feature>
<sequence length="405" mass="43747">MTESVRSPISRLDRRAVVFPLALVLFEFATYIAHDMIQPAMLNVVHDFHADPAWVPVSLTAYLAGGMTLQWLLGPLSDRTGRRPVMLCGVLVFIFACVAVLFAQNIEQFILLRFVQGVSLCFIGSVGYAAVQEAFDETLSIRVTALMANVALIAPLLGPLAGAAFIHVAPWKAMFALFALVALVAWLGLWKAMPETAQSRGERLRLSELLRDYRRVFANRRFVCGAAAIGFSALPLLAWVAISPLILMDGAGVTPAVYGWLQVPIFVSLIAGNLVLAKIAGRMSIEKPLWLGAPPIIAGLTLAAAGTLFSPHAYGWTITGLSLYAFGTGLINAGLYRLTLFASEMRKGTVAAALGMTTIAIYAIGIELARRVYLWGDGGVFNLYGLASGLLWLMLMSLFLRKKAG</sequence>
<evidence type="ECO:0000256" key="5">
    <source>
        <dbReference type="ARBA" id="ARBA00022519"/>
    </source>
</evidence>
<feature type="transmembrane region" description="Helical" evidence="12">
    <location>
        <begin position="85"/>
        <end position="104"/>
    </location>
</feature>
<gene>
    <name evidence="14" type="ORF">C8D90_105230</name>
</gene>
<dbReference type="NCBIfam" id="NF011931">
    <property type="entry name" value="PRK15402.1"/>
    <property type="match status" value="1"/>
</dbReference>
<dbReference type="Proteomes" id="UP000254848">
    <property type="component" value="Unassembled WGS sequence"/>
</dbReference>
<evidence type="ECO:0000256" key="4">
    <source>
        <dbReference type="ARBA" id="ARBA00022475"/>
    </source>
</evidence>
<dbReference type="EMBL" id="QRAP01000005">
    <property type="protein sequence ID" value="RDK90944.1"/>
    <property type="molecule type" value="Genomic_DNA"/>
</dbReference>
<evidence type="ECO:0000256" key="9">
    <source>
        <dbReference type="ARBA" id="ARBA00023251"/>
    </source>
</evidence>
<evidence type="ECO:0000313" key="14">
    <source>
        <dbReference type="EMBL" id="RDK90944.1"/>
    </source>
</evidence>
<evidence type="ECO:0000256" key="3">
    <source>
        <dbReference type="ARBA" id="ARBA00022448"/>
    </source>
</evidence>
<keyword evidence="3" id="KW-0813">Transport</keyword>
<evidence type="ECO:0000256" key="8">
    <source>
        <dbReference type="ARBA" id="ARBA00023136"/>
    </source>
</evidence>
<feature type="transmembrane region" description="Helical" evidence="12">
    <location>
        <begin position="53"/>
        <end position="73"/>
    </location>
</feature>
<keyword evidence="7 12" id="KW-1133">Transmembrane helix</keyword>
<feature type="transmembrane region" description="Helical" evidence="12">
    <location>
        <begin position="381"/>
        <end position="400"/>
    </location>
</feature>
<dbReference type="GO" id="GO:0015385">
    <property type="term" value="F:sodium:proton antiporter activity"/>
    <property type="evidence" value="ECO:0007669"/>
    <property type="project" value="TreeGrafter"/>
</dbReference>
<dbReference type="PANTHER" id="PTHR23502">
    <property type="entry name" value="MAJOR FACILITATOR SUPERFAMILY"/>
    <property type="match status" value="1"/>
</dbReference>
<feature type="domain" description="Major facilitator superfamily (MFS) profile" evidence="13">
    <location>
        <begin position="15"/>
        <end position="405"/>
    </location>
</feature>
<comment type="subunit">
    <text evidence="2">Monomer.</text>
</comment>
<feature type="transmembrane region" description="Helical" evidence="12">
    <location>
        <begin position="143"/>
        <end position="167"/>
    </location>
</feature>
<feature type="transmembrane region" description="Helical" evidence="12">
    <location>
        <begin position="16"/>
        <end position="33"/>
    </location>
</feature>
<evidence type="ECO:0000313" key="15">
    <source>
        <dbReference type="Proteomes" id="UP000254848"/>
    </source>
</evidence>
<reference evidence="14 15" key="1">
    <citation type="submission" date="2018-07" db="EMBL/GenBank/DDBJ databases">
        <title>Genomic Encyclopedia of Type Strains, Phase IV (KMG-IV): sequencing the most valuable type-strain genomes for metagenomic binning, comparative biology and taxonomic classification.</title>
        <authorList>
            <person name="Goeker M."/>
        </authorList>
    </citation>
    <scope>NUCLEOTIDE SEQUENCE [LARGE SCALE GENOMIC DNA]</scope>
    <source>
        <strain evidence="14 15">DSM 103736</strain>
    </source>
</reference>
<feature type="transmembrane region" description="Helical" evidence="12">
    <location>
        <begin position="110"/>
        <end position="131"/>
    </location>
</feature>
<protein>
    <recommendedName>
        <fullName evidence="11">Multidrug transporter MdfA</fullName>
    </recommendedName>
</protein>
<evidence type="ECO:0000256" key="2">
    <source>
        <dbReference type="ARBA" id="ARBA00011245"/>
    </source>
</evidence>
<feature type="transmembrane region" description="Helical" evidence="12">
    <location>
        <begin position="348"/>
        <end position="369"/>
    </location>
</feature>
<dbReference type="OrthoDB" id="9814303at2"/>
<proteinExistence type="inferred from homology"/>
<evidence type="ECO:0000259" key="13">
    <source>
        <dbReference type="PROSITE" id="PS50850"/>
    </source>
</evidence>
<comment type="caution">
    <text evidence="14">The sequence shown here is derived from an EMBL/GenBank/DDBJ whole genome shotgun (WGS) entry which is preliminary data.</text>
</comment>
<comment type="subcellular location">
    <subcellularLocation>
        <location evidence="1">Cell inner membrane</location>
        <topology evidence="1">Multi-pass membrane protein</topology>
    </subcellularLocation>
</comment>
<keyword evidence="9" id="KW-0046">Antibiotic resistance</keyword>
<name>A0A370QQA4_9GAMM</name>